<proteinExistence type="predicted"/>
<dbReference type="SUPFAM" id="SSF50621">
    <property type="entry name" value="Alanine racemase C-terminal domain-like"/>
    <property type="match status" value="1"/>
</dbReference>
<evidence type="ECO:0000313" key="5">
    <source>
        <dbReference type="Proteomes" id="UP000285652"/>
    </source>
</evidence>
<accession>A0A415UA14</accession>
<keyword evidence="2" id="KW-0663">Pyridoxal phosphate</keyword>
<dbReference type="Pfam" id="PF02784">
    <property type="entry name" value="Orn_Arg_deC_N"/>
    <property type="match status" value="1"/>
</dbReference>
<evidence type="ECO:0000256" key="1">
    <source>
        <dbReference type="ARBA" id="ARBA00001933"/>
    </source>
</evidence>
<evidence type="ECO:0000313" key="4">
    <source>
        <dbReference type="EMBL" id="RHN14922.1"/>
    </source>
</evidence>
<dbReference type="InterPro" id="IPR022644">
    <property type="entry name" value="De-COase2_N"/>
</dbReference>
<comment type="caution">
    <text evidence="4">The sequence shown here is derived from an EMBL/GenBank/DDBJ whole genome shotgun (WGS) entry which is preliminary data.</text>
</comment>
<sequence length="403" mass="45705">MNVDSTTLRRLKDEFGETFYLLDSAQFKKNYIELKKQFSDIYPNFNIAYSYKTNYVPKLCKIVNELEGYAEVVSEMEAELALRVGVSPKKIIWNGPIKNIVYLEKMVLQGTTVNIDSLEECKVIKDIAIRYPDRMLNIGIRCNFDVNDGVISRFGLDIEGKDFAQVLDCVLKTPNMKLINLQCHFAKRQLEYWPERAKKMIALIDKIGVVPERVDLGGGLYGNMADSLKDQFNVNIPEYKDYANAVAHLFAERFKKTQDVPELLIEPGSALVGDCMRFAVSVKTVKSVRGKTFVSVLGSQKNISMAGVNPPMKIYSMGNEQQQIEDADIVGYTCIESDVLYRGYGGKIARDDMIVFENCGSYSLVMKPPFILPNFPVLDISEGEVELIKRAETFEDIFHTYNI</sequence>
<dbReference type="Gene3D" id="3.20.20.10">
    <property type="entry name" value="Alanine racemase"/>
    <property type="match status" value="1"/>
</dbReference>
<dbReference type="GO" id="GO:0008836">
    <property type="term" value="F:diaminopimelate decarboxylase activity"/>
    <property type="evidence" value="ECO:0007669"/>
    <property type="project" value="TreeGrafter"/>
</dbReference>
<dbReference type="GO" id="GO:0009089">
    <property type="term" value="P:lysine biosynthetic process via diaminopimelate"/>
    <property type="evidence" value="ECO:0007669"/>
    <property type="project" value="TreeGrafter"/>
</dbReference>
<dbReference type="PANTHER" id="PTHR43727:SF3">
    <property type="entry name" value="GROUP IV DECARBOXYLASE"/>
    <property type="match status" value="1"/>
</dbReference>
<evidence type="ECO:0000259" key="3">
    <source>
        <dbReference type="Pfam" id="PF02784"/>
    </source>
</evidence>
<feature type="domain" description="Orn/DAP/Arg decarboxylase 2 N-terminal" evidence="3">
    <location>
        <begin position="35"/>
        <end position="272"/>
    </location>
</feature>
<dbReference type="PANTHER" id="PTHR43727">
    <property type="entry name" value="DIAMINOPIMELATE DECARBOXYLASE"/>
    <property type="match status" value="1"/>
</dbReference>
<dbReference type="RefSeq" id="WP_118447769.1">
    <property type="nucleotide sequence ID" value="NZ_QRQQ01000010.1"/>
</dbReference>
<evidence type="ECO:0000256" key="2">
    <source>
        <dbReference type="ARBA" id="ARBA00022898"/>
    </source>
</evidence>
<comment type="cofactor">
    <cofactor evidence="1">
        <name>pyridoxal 5'-phosphate</name>
        <dbReference type="ChEBI" id="CHEBI:597326"/>
    </cofactor>
</comment>
<dbReference type="AlphaFoldDB" id="A0A415UA14"/>
<gene>
    <name evidence="4" type="ORF">DWZ24_11175</name>
</gene>
<dbReference type="InterPro" id="IPR029066">
    <property type="entry name" value="PLP-binding_barrel"/>
</dbReference>
<dbReference type="Proteomes" id="UP000285652">
    <property type="component" value="Unassembled WGS sequence"/>
</dbReference>
<dbReference type="EMBL" id="QRQQ01000010">
    <property type="protein sequence ID" value="RHN14922.1"/>
    <property type="molecule type" value="Genomic_DNA"/>
</dbReference>
<organism evidence="4 5">
    <name type="scientific">Dorea formicigenerans</name>
    <dbReference type="NCBI Taxonomy" id="39486"/>
    <lineage>
        <taxon>Bacteria</taxon>
        <taxon>Bacillati</taxon>
        <taxon>Bacillota</taxon>
        <taxon>Clostridia</taxon>
        <taxon>Lachnospirales</taxon>
        <taxon>Lachnospiraceae</taxon>
        <taxon>Dorea</taxon>
    </lineage>
</organism>
<dbReference type="SUPFAM" id="SSF51419">
    <property type="entry name" value="PLP-binding barrel"/>
    <property type="match status" value="1"/>
</dbReference>
<name>A0A415UA14_9FIRM</name>
<reference evidence="4 5" key="1">
    <citation type="submission" date="2018-08" db="EMBL/GenBank/DDBJ databases">
        <title>A genome reference for cultivated species of the human gut microbiota.</title>
        <authorList>
            <person name="Zou Y."/>
            <person name="Xue W."/>
            <person name="Luo G."/>
        </authorList>
    </citation>
    <scope>NUCLEOTIDE SEQUENCE [LARGE SCALE GENOMIC DNA]</scope>
    <source>
        <strain evidence="4 5">AF31-13BH</strain>
    </source>
</reference>
<dbReference type="Gene3D" id="2.40.37.10">
    <property type="entry name" value="Lyase, Ornithine Decarboxylase, Chain A, domain 1"/>
    <property type="match status" value="1"/>
</dbReference>
<dbReference type="InterPro" id="IPR009006">
    <property type="entry name" value="Ala_racemase/Decarboxylase_C"/>
</dbReference>
<protein>
    <submittedName>
        <fullName evidence="4">Pyridoxal-dependent decarboxylase</fullName>
    </submittedName>
</protein>